<organism evidence="2 3">
    <name type="scientific">Necator americanus</name>
    <name type="common">Human hookworm</name>
    <dbReference type="NCBI Taxonomy" id="51031"/>
    <lineage>
        <taxon>Eukaryota</taxon>
        <taxon>Metazoa</taxon>
        <taxon>Ecdysozoa</taxon>
        <taxon>Nematoda</taxon>
        <taxon>Chromadorea</taxon>
        <taxon>Rhabditida</taxon>
        <taxon>Rhabditina</taxon>
        <taxon>Rhabditomorpha</taxon>
        <taxon>Strongyloidea</taxon>
        <taxon>Ancylostomatidae</taxon>
        <taxon>Bunostominae</taxon>
        <taxon>Necator</taxon>
    </lineage>
</organism>
<evidence type="ECO:0000256" key="1">
    <source>
        <dbReference type="SAM" id="MobiDB-lite"/>
    </source>
</evidence>
<gene>
    <name evidence="2" type="primary">Necator_chrIV.g13677</name>
    <name evidence="2" type="ORF">RB195_000385</name>
</gene>
<protein>
    <submittedName>
        <fullName evidence="2">Uncharacterized protein</fullName>
    </submittedName>
</protein>
<evidence type="ECO:0000313" key="2">
    <source>
        <dbReference type="EMBL" id="KAK6747126.1"/>
    </source>
</evidence>
<keyword evidence="3" id="KW-1185">Reference proteome</keyword>
<dbReference type="Proteomes" id="UP001303046">
    <property type="component" value="Unassembled WGS sequence"/>
</dbReference>
<name>A0ABR1D9F2_NECAM</name>
<evidence type="ECO:0000313" key="3">
    <source>
        <dbReference type="Proteomes" id="UP001303046"/>
    </source>
</evidence>
<proteinExistence type="predicted"/>
<sequence length="160" mass="17456">MVVDDPSLGEQRLSSSWLACLLACGPTVCVYVGDVDIGGRNRSENPTNDEEEPDDSRGNCRSSANVDDEQCCGGGAQVLPMGILTSSPLHYCILRVGKFSFLDSGLDQAWDHINIATPTHPTRQGEKKKKTFGLDVIPRRVTHPRIASYSDVDYDDSDGR</sequence>
<accession>A0ABR1D9F2</accession>
<dbReference type="EMBL" id="JAVFWL010000004">
    <property type="protein sequence ID" value="KAK6747126.1"/>
    <property type="molecule type" value="Genomic_DNA"/>
</dbReference>
<comment type="caution">
    <text evidence="2">The sequence shown here is derived from an EMBL/GenBank/DDBJ whole genome shotgun (WGS) entry which is preliminary data.</text>
</comment>
<feature type="region of interest" description="Disordered" evidence="1">
    <location>
        <begin position="40"/>
        <end position="66"/>
    </location>
</feature>
<reference evidence="2 3" key="1">
    <citation type="submission" date="2023-08" db="EMBL/GenBank/DDBJ databases">
        <title>A Necator americanus chromosomal reference genome.</title>
        <authorList>
            <person name="Ilik V."/>
            <person name="Petrzelkova K.J."/>
            <person name="Pardy F."/>
            <person name="Fuh T."/>
            <person name="Niatou-Singa F.S."/>
            <person name="Gouil Q."/>
            <person name="Baker L."/>
            <person name="Ritchie M.E."/>
            <person name="Jex A.R."/>
            <person name="Gazzola D."/>
            <person name="Li H."/>
            <person name="Toshio Fujiwara R."/>
            <person name="Zhan B."/>
            <person name="Aroian R.V."/>
            <person name="Pafco B."/>
            <person name="Schwarz E.M."/>
        </authorList>
    </citation>
    <scope>NUCLEOTIDE SEQUENCE [LARGE SCALE GENOMIC DNA]</scope>
    <source>
        <strain evidence="2 3">Aroian</strain>
        <tissue evidence="2">Whole animal</tissue>
    </source>
</reference>